<evidence type="ECO:0000313" key="2">
    <source>
        <dbReference type="Proteomes" id="UP000270034"/>
    </source>
</evidence>
<dbReference type="AlphaFoldDB" id="A0A2Z5ZDX7"/>
<dbReference type="EMBL" id="AP018515">
    <property type="protein sequence ID" value="BBC78751.1"/>
    <property type="molecule type" value="Genomic_DNA"/>
</dbReference>
<dbReference type="KEGG" id="aot:AcetOri_orf00582"/>
<name>A0A2Z5ZDX7_9PROT</name>
<gene>
    <name evidence="1" type="ORF">AcetOrient_orf00582</name>
</gene>
<proteinExistence type="predicted"/>
<evidence type="ECO:0000313" key="1">
    <source>
        <dbReference type="EMBL" id="BBC78751.1"/>
    </source>
</evidence>
<reference evidence="1 2" key="1">
    <citation type="submission" date="2018-02" db="EMBL/GenBank/DDBJ databases">
        <title>Acetobacter orientalis genome.</title>
        <authorList>
            <person name="Nakashima N."/>
            <person name="Tamura T."/>
        </authorList>
    </citation>
    <scope>NUCLEOTIDE SEQUENCE [LARGE SCALE GENOMIC DNA]</scope>
    <source>
        <strain evidence="1 2">FAN1</strain>
    </source>
</reference>
<protein>
    <submittedName>
        <fullName evidence="1">Uncharacterized protein</fullName>
    </submittedName>
</protein>
<accession>A0A2Z5ZDX7</accession>
<organism evidence="1 2">
    <name type="scientific">Acetobacter orientalis</name>
    <dbReference type="NCBI Taxonomy" id="146474"/>
    <lineage>
        <taxon>Bacteria</taxon>
        <taxon>Pseudomonadati</taxon>
        <taxon>Pseudomonadota</taxon>
        <taxon>Alphaproteobacteria</taxon>
        <taxon>Acetobacterales</taxon>
        <taxon>Acetobacteraceae</taxon>
        <taxon>Acetobacter</taxon>
    </lineage>
</organism>
<sequence length="173" mass="19003">MHDEKIKPPPEIAVQGLPPLPDRLAKGDVVKAWVDDEHKVPQKVFRSSGALYTLRRSGAIEDCHVAAAEMWARDYETGVLGARDPQAGKSGAKSDIEYALLSRAAAISRCQAVERNLGKVSMRFMTAMMVGGLSVNQMEQQMQKDRKKIAGAIELLLEQLVELYDNLPGGAMR</sequence>
<dbReference type="Proteomes" id="UP000270034">
    <property type="component" value="Chromosome"/>
</dbReference>